<keyword evidence="3" id="KW-1185">Reference proteome</keyword>
<evidence type="ECO:0000256" key="1">
    <source>
        <dbReference type="SAM" id="MobiDB-lite"/>
    </source>
</evidence>
<accession>A0A067S7Y4</accession>
<name>A0A067S7Y4_GALM3</name>
<reference evidence="3" key="1">
    <citation type="journal article" date="2014" name="Proc. Natl. Acad. Sci. U.S.A.">
        <title>Extensive sampling of basidiomycete genomes demonstrates inadequacy of the white-rot/brown-rot paradigm for wood decay fungi.</title>
        <authorList>
            <person name="Riley R."/>
            <person name="Salamov A.A."/>
            <person name="Brown D.W."/>
            <person name="Nagy L.G."/>
            <person name="Floudas D."/>
            <person name="Held B.W."/>
            <person name="Levasseur A."/>
            <person name="Lombard V."/>
            <person name="Morin E."/>
            <person name="Otillar R."/>
            <person name="Lindquist E.A."/>
            <person name="Sun H."/>
            <person name="LaButti K.M."/>
            <person name="Schmutz J."/>
            <person name="Jabbour D."/>
            <person name="Luo H."/>
            <person name="Baker S.E."/>
            <person name="Pisabarro A.G."/>
            <person name="Walton J.D."/>
            <person name="Blanchette R.A."/>
            <person name="Henrissat B."/>
            <person name="Martin F."/>
            <person name="Cullen D."/>
            <person name="Hibbett D.S."/>
            <person name="Grigoriev I.V."/>
        </authorList>
    </citation>
    <scope>NUCLEOTIDE SEQUENCE [LARGE SCALE GENOMIC DNA]</scope>
    <source>
        <strain evidence="3">CBS 339.88</strain>
    </source>
</reference>
<dbReference type="AlphaFoldDB" id="A0A067S7Y4"/>
<sequence length="143" mass="15275">MRPRMLNLFKENPGDGGNEGEFEPGPGTPQGGPSIPIWFFPPLQTTPDPLPSLLSLSLSITLLVVDAISEYGRPLGATSTQQHLNLYSSACCFPSDFTVATKCLLIQLRVRESPCWEDGAVSLGAKASLFEAVRAVLAAETNA</sequence>
<dbReference type="HOGENOM" id="CLU_1806314_0_0_1"/>
<proteinExistence type="predicted"/>
<protein>
    <submittedName>
        <fullName evidence="2">Uncharacterized protein</fullName>
    </submittedName>
</protein>
<organism evidence="2 3">
    <name type="scientific">Galerina marginata (strain CBS 339.88)</name>
    <dbReference type="NCBI Taxonomy" id="685588"/>
    <lineage>
        <taxon>Eukaryota</taxon>
        <taxon>Fungi</taxon>
        <taxon>Dikarya</taxon>
        <taxon>Basidiomycota</taxon>
        <taxon>Agaricomycotina</taxon>
        <taxon>Agaricomycetes</taxon>
        <taxon>Agaricomycetidae</taxon>
        <taxon>Agaricales</taxon>
        <taxon>Agaricineae</taxon>
        <taxon>Strophariaceae</taxon>
        <taxon>Galerina</taxon>
    </lineage>
</organism>
<dbReference type="EMBL" id="KL142418">
    <property type="protein sequence ID" value="KDR66970.1"/>
    <property type="molecule type" value="Genomic_DNA"/>
</dbReference>
<evidence type="ECO:0000313" key="3">
    <source>
        <dbReference type="Proteomes" id="UP000027222"/>
    </source>
</evidence>
<feature type="region of interest" description="Disordered" evidence="1">
    <location>
        <begin position="1"/>
        <end position="28"/>
    </location>
</feature>
<evidence type="ECO:0000313" key="2">
    <source>
        <dbReference type="EMBL" id="KDR66970.1"/>
    </source>
</evidence>
<gene>
    <name evidence="2" type="ORF">GALMADRAFT_1131686</name>
</gene>
<dbReference type="Proteomes" id="UP000027222">
    <property type="component" value="Unassembled WGS sequence"/>
</dbReference>